<evidence type="ECO:0000256" key="1">
    <source>
        <dbReference type="SAM" id="Phobius"/>
    </source>
</evidence>
<dbReference type="EMBL" id="KN552937">
    <property type="protein sequence ID" value="KHJ90525.1"/>
    <property type="molecule type" value="Genomic_DNA"/>
</dbReference>
<name>A0A0B1T556_OESDE</name>
<feature type="transmembrane region" description="Helical" evidence="1">
    <location>
        <begin position="18"/>
        <end position="39"/>
    </location>
</feature>
<sequence>MECCATLVGHWLNATYQMFNWTTFITLFSLVLFLALCNANPIDVAELERIFRSNPSAMARFQEMFGAEGLSDSVRLSNLQRLG</sequence>
<dbReference type="AlphaFoldDB" id="A0A0B1T556"/>
<keyword evidence="1" id="KW-0472">Membrane</keyword>
<organism evidence="2 3">
    <name type="scientific">Oesophagostomum dentatum</name>
    <name type="common">Nodular worm</name>
    <dbReference type="NCBI Taxonomy" id="61180"/>
    <lineage>
        <taxon>Eukaryota</taxon>
        <taxon>Metazoa</taxon>
        <taxon>Ecdysozoa</taxon>
        <taxon>Nematoda</taxon>
        <taxon>Chromadorea</taxon>
        <taxon>Rhabditida</taxon>
        <taxon>Rhabditina</taxon>
        <taxon>Rhabditomorpha</taxon>
        <taxon>Strongyloidea</taxon>
        <taxon>Strongylidae</taxon>
        <taxon>Oesophagostomum</taxon>
    </lineage>
</organism>
<dbReference type="Proteomes" id="UP000053660">
    <property type="component" value="Unassembled WGS sequence"/>
</dbReference>
<keyword evidence="1" id="KW-1133">Transmembrane helix</keyword>
<accession>A0A0B1T556</accession>
<evidence type="ECO:0000313" key="3">
    <source>
        <dbReference type="Proteomes" id="UP000053660"/>
    </source>
</evidence>
<keyword evidence="1" id="KW-0812">Transmembrane</keyword>
<protein>
    <submittedName>
        <fullName evidence="2">Uncharacterized protein</fullName>
    </submittedName>
</protein>
<dbReference type="OrthoDB" id="5837665at2759"/>
<evidence type="ECO:0000313" key="2">
    <source>
        <dbReference type="EMBL" id="KHJ90525.1"/>
    </source>
</evidence>
<proteinExistence type="predicted"/>
<reference evidence="2 3" key="1">
    <citation type="submission" date="2014-03" db="EMBL/GenBank/DDBJ databases">
        <title>Draft genome of the hookworm Oesophagostomum dentatum.</title>
        <authorList>
            <person name="Mitreva M."/>
        </authorList>
    </citation>
    <scope>NUCLEOTIDE SEQUENCE [LARGE SCALE GENOMIC DNA]</scope>
    <source>
        <strain evidence="2 3">OD-Hann</strain>
    </source>
</reference>
<gene>
    <name evidence="2" type="ORF">OESDEN_09632</name>
</gene>
<keyword evidence="3" id="KW-1185">Reference proteome</keyword>